<dbReference type="InterPro" id="IPR001387">
    <property type="entry name" value="Cro/C1-type_HTH"/>
</dbReference>
<evidence type="ECO:0000259" key="1">
    <source>
        <dbReference type="PROSITE" id="PS50943"/>
    </source>
</evidence>
<reference evidence="2 3" key="1">
    <citation type="submission" date="2023-03" db="EMBL/GenBank/DDBJ databases">
        <authorList>
            <person name="Shen W."/>
            <person name="Cai J."/>
        </authorList>
    </citation>
    <scope>NUCLEOTIDE SEQUENCE [LARGE SCALE GENOMIC DNA]</scope>
    <source>
        <strain evidence="2 3">P72-2</strain>
    </source>
</reference>
<dbReference type="EMBL" id="JARPYR010000038">
    <property type="protein sequence ID" value="MDT2597880.1"/>
    <property type="molecule type" value="Genomic_DNA"/>
</dbReference>
<dbReference type="RefSeq" id="WP_115251915.1">
    <property type="nucleotide sequence ID" value="NZ_JARPYR010000038.1"/>
</dbReference>
<evidence type="ECO:0000313" key="2">
    <source>
        <dbReference type="EMBL" id="MDT2597880.1"/>
    </source>
</evidence>
<comment type="caution">
    <text evidence="2">The sequence shown here is derived from an EMBL/GenBank/DDBJ whole genome shotgun (WGS) entry which is preliminary data.</text>
</comment>
<feature type="domain" description="HTH cro/C1-type" evidence="1">
    <location>
        <begin position="6"/>
        <end position="63"/>
    </location>
</feature>
<name>A0ABU3ESN7_9ENTE</name>
<sequence>MITNNLYNLMKKKNINITKLSEETDISRNTISSFLNSEKNLTAYKTKTIEILCAYFGIGIDDLLVFIDESIAIQELFSITPSDRFKITPKGNSFFEGDIDFTLLNKYENSSKLSAKVTCTTKLSSEIDLTDVEGFEDKKVVIIYNLYEVEIDNRFPQDANDHKLSDKIIDDLIINTDFIGTVFIPYIPDLWESEPEKLSLKKNPFYKVNLVYKSYNLPDSVHSRSSSFMFKESDNKILSITDL</sequence>
<dbReference type="InterPro" id="IPR010982">
    <property type="entry name" value="Lambda_DNA-bd_dom_sf"/>
</dbReference>
<gene>
    <name evidence="2" type="ORF">P7D39_12810</name>
</gene>
<accession>A0ABU3ESN7</accession>
<keyword evidence="3" id="KW-1185">Reference proteome</keyword>
<dbReference type="Proteomes" id="UP001256547">
    <property type="component" value="Unassembled WGS sequence"/>
</dbReference>
<proteinExistence type="predicted"/>
<dbReference type="SMART" id="SM00530">
    <property type="entry name" value="HTH_XRE"/>
    <property type="match status" value="1"/>
</dbReference>
<evidence type="ECO:0000313" key="3">
    <source>
        <dbReference type="Proteomes" id="UP001256547"/>
    </source>
</evidence>
<dbReference type="PROSITE" id="PS50943">
    <property type="entry name" value="HTH_CROC1"/>
    <property type="match status" value="1"/>
</dbReference>
<dbReference type="Pfam" id="PF13443">
    <property type="entry name" value="HTH_26"/>
    <property type="match status" value="1"/>
</dbReference>
<organism evidence="2 3">
    <name type="scientific">Enterococcus dongliensis</name>
    <dbReference type="NCBI Taxonomy" id="2559925"/>
    <lineage>
        <taxon>Bacteria</taxon>
        <taxon>Bacillati</taxon>
        <taxon>Bacillota</taxon>
        <taxon>Bacilli</taxon>
        <taxon>Lactobacillales</taxon>
        <taxon>Enterococcaceae</taxon>
        <taxon>Enterococcus</taxon>
    </lineage>
</organism>
<dbReference type="Gene3D" id="1.10.260.40">
    <property type="entry name" value="lambda repressor-like DNA-binding domains"/>
    <property type="match status" value="1"/>
</dbReference>
<protein>
    <submittedName>
        <fullName evidence="2">Helix-turn-helix transcriptional regulator</fullName>
    </submittedName>
</protein>
<dbReference type="SUPFAM" id="SSF47413">
    <property type="entry name" value="lambda repressor-like DNA-binding domains"/>
    <property type="match status" value="1"/>
</dbReference>
<dbReference type="CDD" id="cd00093">
    <property type="entry name" value="HTH_XRE"/>
    <property type="match status" value="1"/>
</dbReference>